<protein>
    <submittedName>
        <fullName evidence="2">Macaca fascicularis brain cDNA clone: QtrA-17232, similar to human pyridoxal (pyridoxine, vitamin B6) phosphatase (PDXP), mRNA, RefSeq: NM_020315.3</fullName>
    </submittedName>
</protein>
<evidence type="ECO:0000256" key="1">
    <source>
        <dbReference type="SAM" id="MobiDB-lite"/>
    </source>
</evidence>
<accession>I7GPJ0</accession>
<organism evidence="2">
    <name type="scientific">Macaca fascicularis</name>
    <name type="common">Crab-eating macaque</name>
    <name type="synonym">Cynomolgus monkey</name>
    <dbReference type="NCBI Taxonomy" id="9541"/>
    <lineage>
        <taxon>Eukaryota</taxon>
        <taxon>Metazoa</taxon>
        <taxon>Chordata</taxon>
        <taxon>Craniata</taxon>
        <taxon>Vertebrata</taxon>
        <taxon>Euteleostomi</taxon>
        <taxon>Mammalia</taxon>
        <taxon>Eutheria</taxon>
        <taxon>Euarchontoglires</taxon>
        <taxon>Primates</taxon>
        <taxon>Haplorrhini</taxon>
        <taxon>Catarrhini</taxon>
        <taxon>Cercopithecidae</taxon>
        <taxon>Cercopithecinae</taxon>
        <taxon>Macaca</taxon>
    </lineage>
</organism>
<dbReference type="EMBL" id="AB174469">
    <property type="protein sequence ID" value="BAE91531.1"/>
    <property type="molecule type" value="mRNA"/>
</dbReference>
<feature type="compositionally biased region" description="Low complexity" evidence="1">
    <location>
        <begin position="80"/>
        <end position="93"/>
    </location>
</feature>
<proteinExistence type="evidence at transcript level"/>
<name>I7GPJ0_MACFA</name>
<evidence type="ECO:0000313" key="2">
    <source>
        <dbReference type="EMBL" id="BAE91531.1"/>
    </source>
</evidence>
<feature type="compositionally biased region" description="Basic and acidic residues" evidence="1">
    <location>
        <begin position="1"/>
        <end position="17"/>
    </location>
</feature>
<dbReference type="AlphaFoldDB" id="I7GPJ0"/>
<feature type="compositionally biased region" description="Gly residues" evidence="1">
    <location>
        <begin position="18"/>
        <end position="33"/>
    </location>
</feature>
<feature type="region of interest" description="Disordered" evidence="1">
    <location>
        <begin position="1"/>
        <end position="161"/>
    </location>
</feature>
<reference evidence="2" key="1">
    <citation type="journal article" date="2007" name="PLoS Biol.">
        <title>Rate of evolution in brain-expressed genes in humans and other primates.</title>
        <authorList>
            <person name="Wang H.-Y."/>
            <person name="Chien H.-C."/>
            <person name="Osada N."/>
            <person name="Hashimoto K."/>
            <person name="Sugano S."/>
            <person name="Gojobori T."/>
            <person name="Chou C.-K."/>
            <person name="Tsai S.-F."/>
            <person name="Wu C.-I."/>
            <person name="Shen C.-K.J."/>
        </authorList>
    </citation>
    <scope>NUCLEOTIDE SEQUENCE</scope>
</reference>
<sequence length="161" mass="17482">MAPAERRQPDPWHREPGRCGGDGLGTPGPGGGQAQPLHVRVHHGELQHRPRTHTYGGCPPGDRHPVRPPLRHDHRAHTHGSLPPRRGPSLPGGWPARPRAPLLCGERRRLDRGLGGLSPLHLQPQARPSPRPDPVGHEPCYAPPAPWPSSAPGWGWDLGKV</sequence>